<dbReference type="AlphaFoldDB" id="A0A506TXV9"/>
<dbReference type="RefSeq" id="WP_141151261.1">
    <property type="nucleotide sequence ID" value="NZ_VHLG01000033.1"/>
</dbReference>
<proteinExistence type="predicted"/>
<feature type="domain" description="AbiTii" evidence="1">
    <location>
        <begin position="3"/>
        <end position="180"/>
    </location>
</feature>
<comment type="caution">
    <text evidence="2">The sequence shown here is derived from an EMBL/GenBank/DDBJ whole genome shotgun (WGS) entry which is preliminary data.</text>
</comment>
<name>A0A506TXV9_9HYPH</name>
<keyword evidence="3" id="KW-1185">Reference proteome</keyword>
<dbReference type="Proteomes" id="UP000318801">
    <property type="component" value="Unassembled WGS sequence"/>
</dbReference>
<protein>
    <recommendedName>
        <fullName evidence="1">AbiTii domain-containing protein</fullName>
    </recommendedName>
</protein>
<dbReference type="Pfam" id="PF18864">
    <property type="entry name" value="AbiTii"/>
    <property type="match status" value="1"/>
</dbReference>
<evidence type="ECO:0000313" key="3">
    <source>
        <dbReference type="Proteomes" id="UP000318801"/>
    </source>
</evidence>
<dbReference type="EMBL" id="VHLG01000033">
    <property type="protein sequence ID" value="TPW26340.1"/>
    <property type="molecule type" value="Genomic_DNA"/>
</dbReference>
<organism evidence="2 3">
    <name type="scientific">Martelella alba</name>
    <dbReference type="NCBI Taxonomy" id="2590451"/>
    <lineage>
        <taxon>Bacteria</taxon>
        <taxon>Pseudomonadati</taxon>
        <taxon>Pseudomonadota</taxon>
        <taxon>Alphaproteobacteria</taxon>
        <taxon>Hyphomicrobiales</taxon>
        <taxon>Aurantimonadaceae</taxon>
        <taxon>Martelella</taxon>
    </lineage>
</organism>
<reference evidence="2 3" key="1">
    <citation type="submission" date="2019-06" db="EMBL/GenBank/DDBJ databases">
        <authorList>
            <person name="Li M."/>
        </authorList>
    </citation>
    <scope>NUCLEOTIDE SEQUENCE [LARGE SCALE GENOMIC DNA]</scope>
    <source>
        <strain evidence="2 3">BGMRC2036</strain>
    </source>
</reference>
<gene>
    <name evidence="2" type="ORF">FJU08_22395</name>
</gene>
<evidence type="ECO:0000313" key="2">
    <source>
        <dbReference type="EMBL" id="TPW26340.1"/>
    </source>
</evidence>
<dbReference type="OrthoDB" id="766804at2"/>
<sequence length="234" mass="25769">MPLIHDIQAALLDENASVGAILLKLRFLAAKLDTNVLEEWVQHEAEGYPNDVDLPDYRTAHITYTGSFANIAQQINNVSIPSALVAEFAGDDWVNIHIRDSLPLIDHQLNNMNPDGHFGIDCSNLKMILQNKIYKGMAIIDIKSRIDTGALARIQHAVRAKTLDFTLQLEKQVPAVREIAVGANPIEMSSDDQNNVEQLTQQIFYGNVTNILNSGAANSRVNLNSTDNSANIAD</sequence>
<evidence type="ECO:0000259" key="1">
    <source>
        <dbReference type="Pfam" id="PF18864"/>
    </source>
</evidence>
<dbReference type="InterPro" id="IPR041304">
    <property type="entry name" value="AbiTii"/>
</dbReference>
<accession>A0A506TXV9</accession>